<proteinExistence type="predicted"/>
<evidence type="ECO:0000313" key="2">
    <source>
        <dbReference type="EMBL" id="RKS25484.1"/>
    </source>
</evidence>
<keyword evidence="1" id="KW-0472">Membrane</keyword>
<dbReference type="RefSeq" id="WP_121374880.1">
    <property type="nucleotide sequence ID" value="NZ_RBLC01000001.1"/>
</dbReference>
<keyword evidence="3" id="KW-1185">Reference proteome</keyword>
<sequence length="75" mass="8787">METIYNLFPSLALIAFCILMIWLATYLRTKKIKKLEEKGLEIDFATKINPWKTYIISSVGIAILVFDIIKRLFFN</sequence>
<keyword evidence="1" id="KW-1133">Transmembrane helix</keyword>
<evidence type="ECO:0000256" key="1">
    <source>
        <dbReference type="SAM" id="Phobius"/>
    </source>
</evidence>
<dbReference type="Proteomes" id="UP000277579">
    <property type="component" value="Unassembled WGS sequence"/>
</dbReference>
<feature type="transmembrane region" description="Helical" evidence="1">
    <location>
        <begin position="6"/>
        <end position="27"/>
    </location>
</feature>
<gene>
    <name evidence="2" type="ORF">CLV94_0518</name>
</gene>
<evidence type="ECO:0000313" key="3">
    <source>
        <dbReference type="Proteomes" id="UP000277579"/>
    </source>
</evidence>
<keyword evidence="1" id="KW-0812">Transmembrane</keyword>
<organism evidence="2 3">
    <name type="scientific">Flavobacterium endophyticum</name>
    <dbReference type="NCBI Taxonomy" id="1540163"/>
    <lineage>
        <taxon>Bacteria</taxon>
        <taxon>Pseudomonadati</taxon>
        <taxon>Bacteroidota</taxon>
        <taxon>Flavobacteriia</taxon>
        <taxon>Flavobacteriales</taxon>
        <taxon>Flavobacteriaceae</taxon>
        <taxon>Flavobacterium</taxon>
    </lineage>
</organism>
<accession>A0A495MHN8</accession>
<reference evidence="2 3" key="1">
    <citation type="submission" date="2018-10" db="EMBL/GenBank/DDBJ databases">
        <title>Genomic Encyclopedia of Archaeal and Bacterial Type Strains, Phase II (KMG-II): from individual species to whole genera.</title>
        <authorList>
            <person name="Goeker M."/>
        </authorList>
    </citation>
    <scope>NUCLEOTIDE SEQUENCE [LARGE SCALE GENOMIC DNA]</scope>
    <source>
        <strain evidence="2 3">DSM 29537</strain>
    </source>
</reference>
<protein>
    <submittedName>
        <fullName evidence="2">Uncharacterized protein</fullName>
    </submittedName>
</protein>
<comment type="caution">
    <text evidence="2">The sequence shown here is derived from an EMBL/GenBank/DDBJ whole genome shotgun (WGS) entry which is preliminary data.</text>
</comment>
<dbReference type="EMBL" id="RBLC01000001">
    <property type="protein sequence ID" value="RKS25484.1"/>
    <property type="molecule type" value="Genomic_DNA"/>
</dbReference>
<feature type="transmembrane region" description="Helical" evidence="1">
    <location>
        <begin position="54"/>
        <end position="74"/>
    </location>
</feature>
<dbReference type="OrthoDB" id="1375632at2"/>
<name>A0A495MHN8_9FLAO</name>
<dbReference type="AlphaFoldDB" id="A0A495MHN8"/>